<dbReference type="EC" id="2.1.1.171" evidence="4"/>
<dbReference type="PANTHER" id="PTHR43542:SF1">
    <property type="entry name" value="METHYLTRANSFERASE"/>
    <property type="match status" value="1"/>
</dbReference>
<dbReference type="InterPro" id="IPR004398">
    <property type="entry name" value="RNA_MeTrfase_RsmD"/>
</dbReference>
<dbReference type="EMBL" id="VUJV01000003">
    <property type="protein sequence ID" value="KAA1418536.1"/>
    <property type="molecule type" value="Genomic_DNA"/>
</dbReference>
<dbReference type="AlphaFoldDB" id="A0A5B1LDL0"/>
<evidence type="ECO:0000256" key="2">
    <source>
        <dbReference type="ARBA" id="ARBA00022679"/>
    </source>
</evidence>
<dbReference type="Pfam" id="PF03602">
    <property type="entry name" value="Cons_hypoth95"/>
    <property type="match status" value="1"/>
</dbReference>
<sequence>MTRIIAGNAGGRRLETPKGDRTRPTSDRVREALFSAIEARAGSLHGLRFLDLYAGSGAIGLEAWSRGAEAVTLVESDRPTAALITRNARSIGFPAADVRAAAVASVLGGGASAPYDLVFSDPPYPLTDDELAQDLALLAEHGWLAEEALVVVERGSRSPEPRWPAALTPLPGKRRLKKYGETTLWYAARDDEESQPLR</sequence>
<keyword evidence="5" id="KW-1185">Reference proteome</keyword>
<dbReference type="PROSITE" id="PS00092">
    <property type="entry name" value="N6_MTASE"/>
    <property type="match status" value="1"/>
</dbReference>
<protein>
    <submittedName>
        <fullName evidence="4">16S rRNA (Guanine(966)-N(2))-methyltransferase RsmD</fullName>
        <ecNumber evidence="4">2.1.1.171</ecNumber>
    </submittedName>
</protein>
<evidence type="ECO:0000313" key="4">
    <source>
        <dbReference type="EMBL" id="KAA1418536.1"/>
    </source>
</evidence>
<keyword evidence="1 4" id="KW-0489">Methyltransferase</keyword>
<gene>
    <name evidence="4" type="primary">rsmD</name>
    <name evidence="4" type="ORF">F0U44_08485</name>
</gene>
<name>A0A5B1LDL0_9ACTN</name>
<dbReference type="GO" id="GO:0052913">
    <property type="term" value="F:16S rRNA (guanine(966)-N(2))-methyltransferase activity"/>
    <property type="evidence" value="ECO:0007669"/>
    <property type="project" value="UniProtKB-EC"/>
</dbReference>
<organism evidence="4 5">
    <name type="scientific">Nocardioides humilatus</name>
    <dbReference type="NCBI Taxonomy" id="2607660"/>
    <lineage>
        <taxon>Bacteria</taxon>
        <taxon>Bacillati</taxon>
        <taxon>Actinomycetota</taxon>
        <taxon>Actinomycetes</taxon>
        <taxon>Propionibacteriales</taxon>
        <taxon>Nocardioidaceae</taxon>
        <taxon>Nocardioides</taxon>
    </lineage>
</organism>
<feature type="compositionally biased region" description="Basic and acidic residues" evidence="3">
    <location>
        <begin position="12"/>
        <end position="26"/>
    </location>
</feature>
<dbReference type="Gene3D" id="3.40.50.150">
    <property type="entry name" value="Vaccinia Virus protein VP39"/>
    <property type="match status" value="1"/>
</dbReference>
<dbReference type="GO" id="GO:0003676">
    <property type="term" value="F:nucleic acid binding"/>
    <property type="evidence" value="ECO:0007669"/>
    <property type="project" value="InterPro"/>
</dbReference>
<dbReference type="Proteomes" id="UP000325003">
    <property type="component" value="Unassembled WGS sequence"/>
</dbReference>
<dbReference type="SUPFAM" id="SSF53335">
    <property type="entry name" value="S-adenosyl-L-methionine-dependent methyltransferases"/>
    <property type="match status" value="1"/>
</dbReference>
<dbReference type="InterPro" id="IPR029063">
    <property type="entry name" value="SAM-dependent_MTases_sf"/>
</dbReference>
<dbReference type="NCBIfam" id="TIGR00095">
    <property type="entry name" value="16S rRNA (guanine(966)-N(2))-methyltransferase RsmD"/>
    <property type="match status" value="1"/>
</dbReference>
<evidence type="ECO:0000256" key="3">
    <source>
        <dbReference type="SAM" id="MobiDB-lite"/>
    </source>
</evidence>
<feature type="region of interest" description="Disordered" evidence="3">
    <location>
        <begin position="1"/>
        <end position="26"/>
    </location>
</feature>
<evidence type="ECO:0000256" key="1">
    <source>
        <dbReference type="ARBA" id="ARBA00022603"/>
    </source>
</evidence>
<proteinExistence type="predicted"/>
<reference evidence="4 5" key="1">
    <citation type="submission" date="2019-09" db="EMBL/GenBank/DDBJ databases">
        <title>Nocardioides panacisoli sp. nov., isolated from the soil of a ginseng field.</title>
        <authorList>
            <person name="Cho C."/>
        </authorList>
    </citation>
    <scope>NUCLEOTIDE SEQUENCE [LARGE SCALE GENOMIC DNA]</scope>
    <source>
        <strain evidence="4 5">BN130099</strain>
    </source>
</reference>
<reference evidence="4 5" key="2">
    <citation type="submission" date="2019-09" db="EMBL/GenBank/DDBJ databases">
        <authorList>
            <person name="Jin C."/>
        </authorList>
    </citation>
    <scope>NUCLEOTIDE SEQUENCE [LARGE SCALE GENOMIC DNA]</scope>
    <source>
        <strain evidence="4 5">BN130099</strain>
    </source>
</reference>
<accession>A0A5B1LDL0</accession>
<dbReference type="RefSeq" id="WP_149727877.1">
    <property type="nucleotide sequence ID" value="NZ_VUJV01000003.1"/>
</dbReference>
<dbReference type="PANTHER" id="PTHR43542">
    <property type="entry name" value="METHYLTRANSFERASE"/>
    <property type="match status" value="1"/>
</dbReference>
<dbReference type="CDD" id="cd02440">
    <property type="entry name" value="AdoMet_MTases"/>
    <property type="match status" value="1"/>
</dbReference>
<keyword evidence="2 4" id="KW-0808">Transferase</keyword>
<dbReference type="PIRSF" id="PIRSF004553">
    <property type="entry name" value="CHP00095"/>
    <property type="match status" value="1"/>
</dbReference>
<evidence type="ECO:0000313" key="5">
    <source>
        <dbReference type="Proteomes" id="UP000325003"/>
    </source>
</evidence>
<comment type="caution">
    <text evidence="4">The sequence shown here is derived from an EMBL/GenBank/DDBJ whole genome shotgun (WGS) entry which is preliminary data.</text>
</comment>
<dbReference type="InterPro" id="IPR002052">
    <property type="entry name" value="DNA_methylase_N6_adenine_CS"/>
</dbReference>